<evidence type="ECO:0000313" key="1">
    <source>
        <dbReference type="EMBL" id="KAF4116607.1"/>
    </source>
</evidence>
<reference evidence="1 2" key="1">
    <citation type="submission" date="2020-04" db="EMBL/GenBank/DDBJ databases">
        <title>Chromosome-level genome assembly of a cyprinid fish Onychostoma macrolepis by integration of Nanopore Sequencing, Bionano and Hi-C technology.</title>
        <authorList>
            <person name="Wang D."/>
        </authorList>
    </citation>
    <scope>NUCLEOTIDE SEQUENCE [LARGE SCALE GENOMIC DNA]</scope>
    <source>
        <strain evidence="1">SWU-2019</strain>
        <tissue evidence="1">Muscle</tissue>
    </source>
</reference>
<name>A0A7J6DBB3_9TELE</name>
<comment type="caution">
    <text evidence="1">The sequence shown here is derived from an EMBL/GenBank/DDBJ whole genome shotgun (WGS) entry which is preliminary data.</text>
</comment>
<gene>
    <name evidence="1" type="ORF">G5714_004096</name>
</gene>
<accession>A0A7J6DBB3</accession>
<proteinExistence type="predicted"/>
<keyword evidence="2" id="KW-1185">Reference proteome</keyword>
<dbReference type="AlphaFoldDB" id="A0A7J6DBB3"/>
<dbReference type="EMBL" id="JAAMOB010000003">
    <property type="protein sequence ID" value="KAF4116607.1"/>
    <property type="molecule type" value="Genomic_DNA"/>
</dbReference>
<protein>
    <submittedName>
        <fullName evidence="1">Uncharacterized protein</fullName>
    </submittedName>
</protein>
<organism evidence="1 2">
    <name type="scientific">Onychostoma macrolepis</name>
    <dbReference type="NCBI Taxonomy" id="369639"/>
    <lineage>
        <taxon>Eukaryota</taxon>
        <taxon>Metazoa</taxon>
        <taxon>Chordata</taxon>
        <taxon>Craniata</taxon>
        <taxon>Vertebrata</taxon>
        <taxon>Euteleostomi</taxon>
        <taxon>Actinopterygii</taxon>
        <taxon>Neopterygii</taxon>
        <taxon>Teleostei</taxon>
        <taxon>Ostariophysi</taxon>
        <taxon>Cypriniformes</taxon>
        <taxon>Cyprinidae</taxon>
        <taxon>Acrossocheilinae</taxon>
        <taxon>Onychostoma</taxon>
    </lineage>
</organism>
<sequence length="166" mass="18404">MMSRWQLCFRKHKISSNHKPKSAAYLLHWPGQAHSSAPETKAAKGGASGNRMAEMFRDYDEQRDEIDQAQKAAVAIIGVKEDEGALPFNPLDVLIVLEDDVVISSKSWQLRGGFQKHTLGKGRCVKTHKRQPKAPLGFKPRISCLLDRRFNQLSHGANPHAGPLGG</sequence>
<dbReference type="Proteomes" id="UP000579812">
    <property type="component" value="Unassembled WGS sequence"/>
</dbReference>
<evidence type="ECO:0000313" key="2">
    <source>
        <dbReference type="Proteomes" id="UP000579812"/>
    </source>
</evidence>